<keyword evidence="2" id="KW-1185">Reference proteome</keyword>
<dbReference type="OrthoDB" id="7477527at2759"/>
<dbReference type="EMBL" id="MCGT01000010">
    <property type="protein sequence ID" value="ORX56407.1"/>
    <property type="molecule type" value="Genomic_DNA"/>
</dbReference>
<protein>
    <recommendedName>
        <fullName evidence="3">RNase H type-1 domain-containing protein</fullName>
    </recommendedName>
</protein>
<evidence type="ECO:0008006" key="3">
    <source>
        <dbReference type="Google" id="ProtNLM"/>
    </source>
</evidence>
<dbReference type="Proteomes" id="UP000242146">
    <property type="component" value="Unassembled WGS sequence"/>
</dbReference>
<name>A0A1X2GLC8_9FUNG</name>
<comment type="caution">
    <text evidence="1">The sequence shown here is derived from an EMBL/GenBank/DDBJ whole genome shotgun (WGS) entry which is preliminary data.</text>
</comment>
<accession>A0A1X2GLC8</accession>
<dbReference type="AlphaFoldDB" id="A0A1X2GLC8"/>
<gene>
    <name evidence="1" type="ORF">DM01DRAFT_1373243</name>
</gene>
<reference evidence="1 2" key="1">
    <citation type="submission" date="2016-07" db="EMBL/GenBank/DDBJ databases">
        <title>Pervasive Adenine N6-methylation of Active Genes in Fungi.</title>
        <authorList>
            <consortium name="DOE Joint Genome Institute"/>
            <person name="Mondo S.J."/>
            <person name="Dannebaum R.O."/>
            <person name="Kuo R.C."/>
            <person name="Labutti K."/>
            <person name="Haridas S."/>
            <person name="Kuo A."/>
            <person name="Salamov A."/>
            <person name="Ahrendt S.R."/>
            <person name="Lipzen A."/>
            <person name="Sullivan W."/>
            <person name="Andreopoulos W.B."/>
            <person name="Clum A."/>
            <person name="Lindquist E."/>
            <person name="Daum C."/>
            <person name="Ramamoorthy G.K."/>
            <person name="Gryganskyi A."/>
            <person name="Culley D."/>
            <person name="Magnuson J.K."/>
            <person name="James T.Y."/>
            <person name="O'Malley M.A."/>
            <person name="Stajich J.E."/>
            <person name="Spatafora J.W."/>
            <person name="Visel A."/>
            <person name="Grigoriev I.V."/>
        </authorList>
    </citation>
    <scope>NUCLEOTIDE SEQUENCE [LARGE SCALE GENOMIC DNA]</scope>
    <source>
        <strain evidence="1 2">NRRL 3301</strain>
    </source>
</reference>
<evidence type="ECO:0000313" key="2">
    <source>
        <dbReference type="Proteomes" id="UP000242146"/>
    </source>
</evidence>
<sequence>MPGHEQYIRIRISEALVRKPFVDQLQQAVSVKPDFLENVMTRLQLFMSNHAAYHASDLTPLLFHQNGLGWGVVMGDQAFQGSWTTAQGPCLINIKELLAIQHLVNLSQIHGQAVQLHCDNISAISYLQHWGGTPTAHRDIAMSVW</sequence>
<proteinExistence type="predicted"/>
<organism evidence="1 2">
    <name type="scientific">Hesseltinella vesiculosa</name>
    <dbReference type="NCBI Taxonomy" id="101127"/>
    <lineage>
        <taxon>Eukaryota</taxon>
        <taxon>Fungi</taxon>
        <taxon>Fungi incertae sedis</taxon>
        <taxon>Mucoromycota</taxon>
        <taxon>Mucoromycotina</taxon>
        <taxon>Mucoromycetes</taxon>
        <taxon>Mucorales</taxon>
        <taxon>Cunninghamellaceae</taxon>
        <taxon>Hesseltinella</taxon>
    </lineage>
</organism>
<evidence type="ECO:0000313" key="1">
    <source>
        <dbReference type="EMBL" id="ORX56407.1"/>
    </source>
</evidence>